<keyword evidence="2" id="KW-1015">Disulfide bond</keyword>
<dbReference type="GO" id="GO:0045087">
    <property type="term" value="P:innate immune response"/>
    <property type="evidence" value="ECO:0000318"/>
    <property type="project" value="GO_Central"/>
</dbReference>
<feature type="domain" description="Spaetzle" evidence="5">
    <location>
        <begin position="79"/>
        <end position="169"/>
    </location>
</feature>
<dbReference type="GO" id="GO:0005576">
    <property type="term" value="C:extracellular region"/>
    <property type="evidence" value="ECO:0000318"/>
    <property type="project" value="GO_Central"/>
</dbReference>
<proteinExistence type="predicted"/>
<gene>
    <name evidence="6" type="primary">AUGUSTUS-3.0.2_32149</name>
    <name evidence="6" type="ORF">TcasGA2_TC032149</name>
</gene>
<evidence type="ECO:0000313" key="7">
    <source>
        <dbReference type="Proteomes" id="UP000007266"/>
    </source>
</evidence>
<evidence type="ECO:0000313" key="6">
    <source>
        <dbReference type="EMBL" id="KYB29241.1"/>
    </source>
</evidence>
<dbReference type="InterPro" id="IPR032104">
    <property type="entry name" value="Spaetzle"/>
</dbReference>
<keyword evidence="1 4" id="KW-0732">Signal</keyword>
<dbReference type="PANTHER" id="PTHR23199">
    <property type="entry name" value="NEUROTROPHIN 1-RELATED"/>
    <property type="match status" value="1"/>
</dbReference>
<reference evidence="6 7" key="1">
    <citation type="journal article" date="2008" name="Nature">
        <title>The genome of the model beetle and pest Tribolium castaneum.</title>
        <authorList>
            <consortium name="Tribolium Genome Sequencing Consortium"/>
            <person name="Richards S."/>
            <person name="Gibbs R.A."/>
            <person name="Weinstock G.M."/>
            <person name="Brown S.J."/>
            <person name="Denell R."/>
            <person name="Beeman R.W."/>
            <person name="Gibbs R."/>
            <person name="Beeman R.W."/>
            <person name="Brown S.J."/>
            <person name="Bucher G."/>
            <person name="Friedrich M."/>
            <person name="Grimmelikhuijzen C.J."/>
            <person name="Klingler M."/>
            <person name="Lorenzen M."/>
            <person name="Richards S."/>
            <person name="Roth S."/>
            <person name="Schroder R."/>
            <person name="Tautz D."/>
            <person name="Zdobnov E.M."/>
            <person name="Muzny D."/>
            <person name="Gibbs R.A."/>
            <person name="Weinstock G.M."/>
            <person name="Attaway T."/>
            <person name="Bell S."/>
            <person name="Buhay C.J."/>
            <person name="Chandrabose M.N."/>
            <person name="Chavez D."/>
            <person name="Clerk-Blankenburg K.P."/>
            <person name="Cree A."/>
            <person name="Dao M."/>
            <person name="Davis C."/>
            <person name="Chacko J."/>
            <person name="Dinh H."/>
            <person name="Dugan-Rocha S."/>
            <person name="Fowler G."/>
            <person name="Garner T.T."/>
            <person name="Garnes J."/>
            <person name="Gnirke A."/>
            <person name="Hawes A."/>
            <person name="Hernandez J."/>
            <person name="Hines S."/>
            <person name="Holder M."/>
            <person name="Hume J."/>
            <person name="Jhangiani S.N."/>
            <person name="Joshi V."/>
            <person name="Khan Z.M."/>
            <person name="Jackson L."/>
            <person name="Kovar C."/>
            <person name="Kowis A."/>
            <person name="Lee S."/>
            <person name="Lewis L.R."/>
            <person name="Margolis J."/>
            <person name="Morgan M."/>
            <person name="Nazareth L.V."/>
            <person name="Nguyen N."/>
            <person name="Okwuonu G."/>
            <person name="Parker D."/>
            <person name="Richards S."/>
            <person name="Ruiz S.J."/>
            <person name="Santibanez J."/>
            <person name="Savard J."/>
            <person name="Scherer S.E."/>
            <person name="Schneider B."/>
            <person name="Sodergren E."/>
            <person name="Tautz D."/>
            <person name="Vattahil S."/>
            <person name="Villasana D."/>
            <person name="White C.S."/>
            <person name="Wright R."/>
            <person name="Park Y."/>
            <person name="Beeman R.W."/>
            <person name="Lord J."/>
            <person name="Oppert B."/>
            <person name="Lorenzen M."/>
            <person name="Brown S."/>
            <person name="Wang L."/>
            <person name="Savard J."/>
            <person name="Tautz D."/>
            <person name="Richards S."/>
            <person name="Weinstock G."/>
            <person name="Gibbs R.A."/>
            <person name="Liu Y."/>
            <person name="Worley K."/>
            <person name="Weinstock G."/>
            <person name="Elsik C.G."/>
            <person name="Reese J.T."/>
            <person name="Elhaik E."/>
            <person name="Landan G."/>
            <person name="Graur D."/>
            <person name="Arensburger P."/>
            <person name="Atkinson P."/>
            <person name="Beeman R.W."/>
            <person name="Beidler J."/>
            <person name="Brown S.J."/>
            <person name="Demuth J.P."/>
            <person name="Drury D.W."/>
            <person name="Du Y.Z."/>
            <person name="Fujiwara H."/>
            <person name="Lorenzen M."/>
            <person name="Maselli V."/>
            <person name="Osanai M."/>
            <person name="Park Y."/>
            <person name="Robertson H.M."/>
            <person name="Tu Z."/>
            <person name="Wang J.J."/>
            <person name="Wang S."/>
            <person name="Richards S."/>
            <person name="Song H."/>
            <person name="Zhang L."/>
            <person name="Sodergren E."/>
            <person name="Werner D."/>
            <person name="Stanke M."/>
            <person name="Morgenstern B."/>
            <person name="Solovyev V."/>
            <person name="Kosarev P."/>
            <person name="Brown G."/>
            <person name="Chen H.C."/>
            <person name="Ermolaeva O."/>
            <person name="Hlavina W."/>
            <person name="Kapustin Y."/>
            <person name="Kiryutin B."/>
            <person name="Kitts P."/>
            <person name="Maglott D."/>
            <person name="Pruitt K."/>
            <person name="Sapojnikov V."/>
            <person name="Souvorov A."/>
            <person name="Mackey A.J."/>
            <person name="Waterhouse R.M."/>
            <person name="Wyder S."/>
            <person name="Zdobnov E.M."/>
            <person name="Zdobnov E.M."/>
            <person name="Wyder S."/>
            <person name="Kriventseva E.V."/>
            <person name="Kadowaki T."/>
            <person name="Bork P."/>
            <person name="Aranda M."/>
            <person name="Bao R."/>
            <person name="Beermann A."/>
            <person name="Berns N."/>
            <person name="Bolognesi R."/>
            <person name="Bonneton F."/>
            <person name="Bopp D."/>
            <person name="Brown S.J."/>
            <person name="Bucher G."/>
            <person name="Butts T."/>
            <person name="Chaumot A."/>
            <person name="Denell R.E."/>
            <person name="Ferrier D.E."/>
            <person name="Friedrich M."/>
            <person name="Gordon C.M."/>
            <person name="Jindra M."/>
            <person name="Klingler M."/>
            <person name="Lan Q."/>
            <person name="Lattorff H.M."/>
            <person name="Laudet V."/>
            <person name="von Levetsow C."/>
            <person name="Liu Z."/>
            <person name="Lutz R."/>
            <person name="Lynch J.A."/>
            <person name="da Fonseca R.N."/>
            <person name="Posnien N."/>
            <person name="Reuter R."/>
            <person name="Roth S."/>
            <person name="Savard J."/>
            <person name="Schinko J.B."/>
            <person name="Schmitt C."/>
            <person name="Schoppmeier M."/>
            <person name="Schroder R."/>
            <person name="Shippy T.D."/>
            <person name="Simonnet F."/>
            <person name="Marques-Souza H."/>
            <person name="Tautz D."/>
            <person name="Tomoyasu Y."/>
            <person name="Trauner J."/>
            <person name="Van der Zee M."/>
            <person name="Vervoort M."/>
            <person name="Wittkopp N."/>
            <person name="Wimmer E.A."/>
            <person name="Yang X."/>
            <person name="Jones A.K."/>
            <person name="Sattelle D.B."/>
            <person name="Ebert P.R."/>
            <person name="Nelson D."/>
            <person name="Scott J.G."/>
            <person name="Beeman R.W."/>
            <person name="Muthukrishnan S."/>
            <person name="Kramer K.J."/>
            <person name="Arakane Y."/>
            <person name="Beeman R.W."/>
            <person name="Zhu Q."/>
            <person name="Hogenkamp D."/>
            <person name="Dixit R."/>
            <person name="Oppert B."/>
            <person name="Jiang H."/>
            <person name="Zou Z."/>
            <person name="Marshall J."/>
            <person name="Elpidina E."/>
            <person name="Vinokurov K."/>
            <person name="Oppert C."/>
            <person name="Zou Z."/>
            <person name="Evans J."/>
            <person name="Lu Z."/>
            <person name="Zhao P."/>
            <person name="Sumathipala N."/>
            <person name="Altincicek B."/>
            <person name="Vilcinskas A."/>
            <person name="Williams M."/>
            <person name="Hultmark D."/>
            <person name="Hetru C."/>
            <person name="Jiang H."/>
            <person name="Grimmelikhuijzen C.J."/>
            <person name="Hauser F."/>
            <person name="Cazzamali G."/>
            <person name="Williamson M."/>
            <person name="Park Y."/>
            <person name="Li B."/>
            <person name="Tanaka Y."/>
            <person name="Predel R."/>
            <person name="Neupert S."/>
            <person name="Schachtner J."/>
            <person name="Verleyen P."/>
            <person name="Raible F."/>
            <person name="Bork P."/>
            <person name="Friedrich M."/>
            <person name="Walden K.K."/>
            <person name="Robertson H.M."/>
            <person name="Angeli S."/>
            <person name="Foret S."/>
            <person name="Bucher G."/>
            <person name="Schuetz S."/>
            <person name="Maleszka R."/>
            <person name="Wimmer E.A."/>
            <person name="Beeman R.W."/>
            <person name="Lorenzen M."/>
            <person name="Tomoyasu Y."/>
            <person name="Miller S.C."/>
            <person name="Grossmann D."/>
            <person name="Bucher G."/>
        </authorList>
    </citation>
    <scope>NUCLEOTIDE SEQUENCE [LARGE SCALE GENOMIC DNA]</scope>
    <source>
        <strain evidence="6 7">Georgia GA2</strain>
    </source>
</reference>
<dbReference type="AlphaFoldDB" id="A0A139WN49"/>
<dbReference type="GO" id="GO:0021556">
    <property type="term" value="P:central nervous system formation"/>
    <property type="evidence" value="ECO:0000318"/>
    <property type="project" value="GO_Central"/>
</dbReference>
<dbReference type="GO" id="GO:0005121">
    <property type="term" value="F:Toll binding"/>
    <property type="evidence" value="ECO:0000318"/>
    <property type="project" value="GO_Central"/>
</dbReference>
<reference evidence="6 7" key="2">
    <citation type="journal article" date="2010" name="Nucleic Acids Res.">
        <title>BeetleBase in 2010: revisions to provide comprehensive genomic information for Tribolium castaneum.</title>
        <authorList>
            <person name="Kim H.S."/>
            <person name="Murphy T."/>
            <person name="Xia J."/>
            <person name="Caragea D."/>
            <person name="Park Y."/>
            <person name="Beeman R.W."/>
            <person name="Lorenzen M.D."/>
            <person name="Butcher S."/>
            <person name="Manak J.R."/>
            <person name="Brown S.J."/>
        </authorList>
    </citation>
    <scope>GENOME REANNOTATION</scope>
    <source>
        <strain evidence="6 7">Georgia GA2</strain>
    </source>
</reference>
<accession>A0A139WN49</accession>
<dbReference type="InterPro" id="IPR029034">
    <property type="entry name" value="Cystine-knot_cytokine"/>
</dbReference>
<dbReference type="OrthoDB" id="6359065at2759"/>
<dbReference type="Gene3D" id="2.10.90.10">
    <property type="entry name" value="Cystine-knot cytokines"/>
    <property type="match status" value="1"/>
</dbReference>
<dbReference type="SUPFAM" id="SSF57501">
    <property type="entry name" value="Cystine-knot cytokines"/>
    <property type="match status" value="1"/>
</dbReference>
<evidence type="ECO:0000256" key="3">
    <source>
        <dbReference type="ARBA" id="ARBA00023180"/>
    </source>
</evidence>
<dbReference type="PANTHER" id="PTHR23199:SF12">
    <property type="entry name" value="NEUROTROPHIN 1-RELATED"/>
    <property type="match status" value="1"/>
</dbReference>
<keyword evidence="7" id="KW-1185">Reference proteome</keyword>
<protein>
    <recommendedName>
        <fullName evidence="5">Spaetzle domain-containing protein</fullName>
    </recommendedName>
</protein>
<name>A0A139WN49_TRICA</name>
<dbReference type="InterPro" id="IPR052444">
    <property type="entry name" value="Spz/Toll_ligand-like"/>
</dbReference>
<dbReference type="Pfam" id="PF16077">
    <property type="entry name" value="Spaetzle"/>
    <property type="match status" value="1"/>
</dbReference>
<evidence type="ECO:0000256" key="4">
    <source>
        <dbReference type="SAM" id="SignalP"/>
    </source>
</evidence>
<dbReference type="GO" id="GO:0005615">
    <property type="term" value="C:extracellular space"/>
    <property type="evidence" value="ECO:0007669"/>
    <property type="project" value="UniProtKB-ARBA"/>
</dbReference>
<dbReference type="Proteomes" id="UP000007266">
    <property type="component" value="Linkage group 2"/>
</dbReference>
<dbReference type="EMBL" id="KQ971312">
    <property type="protein sequence ID" value="KYB29241.1"/>
    <property type="molecule type" value="Genomic_DNA"/>
</dbReference>
<feature type="chain" id="PRO_5007300272" description="Spaetzle domain-containing protein" evidence="4">
    <location>
        <begin position="21"/>
        <end position="184"/>
    </location>
</feature>
<evidence type="ECO:0000256" key="1">
    <source>
        <dbReference type="ARBA" id="ARBA00022729"/>
    </source>
</evidence>
<dbReference type="KEGG" id="tca:103315068"/>
<dbReference type="InParanoid" id="A0A139WN49"/>
<evidence type="ECO:0000259" key="5">
    <source>
        <dbReference type="Pfam" id="PF16077"/>
    </source>
</evidence>
<organism evidence="6 7">
    <name type="scientific">Tribolium castaneum</name>
    <name type="common">Red flour beetle</name>
    <dbReference type="NCBI Taxonomy" id="7070"/>
    <lineage>
        <taxon>Eukaryota</taxon>
        <taxon>Metazoa</taxon>
        <taxon>Ecdysozoa</taxon>
        <taxon>Arthropoda</taxon>
        <taxon>Hexapoda</taxon>
        <taxon>Insecta</taxon>
        <taxon>Pterygota</taxon>
        <taxon>Neoptera</taxon>
        <taxon>Endopterygota</taxon>
        <taxon>Coleoptera</taxon>
        <taxon>Polyphaga</taxon>
        <taxon>Cucujiformia</taxon>
        <taxon>Tenebrionidae</taxon>
        <taxon>Tenebrionidae incertae sedis</taxon>
        <taxon>Tribolium</taxon>
    </lineage>
</organism>
<keyword evidence="3" id="KW-0325">Glycoprotein</keyword>
<feature type="signal peptide" evidence="4">
    <location>
        <begin position="1"/>
        <end position="20"/>
    </location>
</feature>
<sequence length="184" mass="21374">MQFSSLITISVIFIISRVSCKTRSRCYEGLCEHRKGYIYPTREIEEAVKSFELKVVLHPPNNDNNEVSTRSFNDIEAENLCLTKKKIFVPRFHKSQTNISIVQVEKFKQNITFETCVKAENCKKISKCVFGMKTVCKQTYQYTTLLTYNTHNQKLELKMFKLPSTCVCAKTSNIYPRTNEDNDV</sequence>
<dbReference type="GO" id="GO:0008083">
    <property type="term" value="F:growth factor activity"/>
    <property type="evidence" value="ECO:0000318"/>
    <property type="project" value="GO_Central"/>
</dbReference>
<evidence type="ECO:0000256" key="2">
    <source>
        <dbReference type="ARBA" id="ARBA00023157"/>
    </source>
</evidence>